<proteinExistence type="predicted"/>
<dbReference type="AlphaFoldDB" id="A0A6V8KTW2"/>
<dbReference type="Proteomes" id="UP000482960">
    <property type="component" value="Unassembled WGS sequence"/>
</dbReference>
<organism evidence="1 2">
    <name type="scientific">Phytohabitans rumicis</name>
    <dbReference type="NCBI Taxonomy" id="1076125"/>
    <lineage>
        <taxon>Bacteria</taxon>
        <taxon>Bacillati</taxon>
        <taxon>Actinomycetota</taxon>
        <taxon>Actinomycetes</taxon>
        <taxon>Micromonosporales</taxon>
        <taxon>Micromonosporaceae</taxon>
    </lineage>
</organism>
<accession>A0A6V8KTW2</accession>
<name>A0A6V8KTW2_9ACTN</name>
<evidence type="ECO:0000313" key="1">
    <source>
        <dbReference type="EMBL" id="GFJ88533.1"/>
    </source>
</evidence>
<gene>
    <name evidence="1" type="ORF">Prum_021750</name>
</gene>
<protein>
    <submittedName>
        <fullName evidence="1">Uncharacterized protein</fullName>
    </submittedName>
</protein>
<comment type="caution">
    <text evidence="1">The sequence shown here is derived from an EMBL/GenBank/DDBJ whole genome shotgun (WGS) entry which is preliminary data.</text>
</comment>
<sequence length="88" mass="9989">MSINAPKPLRSDECRYCGGPVVWGALQNGRNRCFDRDPQPCAAVAPADRYAYSRRFRAVVCLDGERHLPPLVLRSHDCTRYKQARVDV</sequence>
<dbReference type="EMBL" id="BLPG01000001">
    <property type="protein sequence ID" value="GFJ88533.1"/>
    <property type="molecule type" value="Genomic_DNA"/>
</dbReference>
<keyword evidence="2" id="KW-1185">Reference proteome</keyword>
<reference evidence="1 2" key="2">
    <citation type="submission" date="2020-03" db="EMBL/GenBank/DDBJ databases">
        <authorList>
            <person name="Ichikawa N."/>
            <person name="Kimura A."/>
            <person name="Kitahashi Y."/>
            <person name="Uohara A."/>
        </authorList>
    </citation>
    <scope>NUCLEOTIDE SEQUENCE [LARGE SCALE GENOMIC DNA]</scope>
    <source>
        <strain evidence="1 2">NBRC 108638</strain>
    </source>
</reference>
<reference evidence="1 2" key="1">
    <citation type="submission" date="2020-03" db="EMBL/GenBank/DDBJ databases">
        <title>Whole genome shotgun sequence of Phytohabitans rumicis NBRC 108638.</title>
        <authorList>
            <person name="Komaki H."/>
            <person name="Tamura T."/>
        </authorList>
    </citation>
    <scope>NUCLEOTIDE SEQUENCE [LARGE SCALE GENOMIC DNA]</scope>
    <source>
        <strain evidence="1 2">NBRC 108638</strain>
    </source>
</reference>
<evidence type="ECO:0000313" key="2">
    <source>
        <dbReference type="Proteomes" id="UP000482960"/>
    </source>
</evidence>